<protein>
    <submittedName>
        <fullName evidence="1">Uncharacterized protein</fullName>
    </submittedName>
</protein>
<reference evidence="1 2" key="1">
    <citation type="submission" date="2017-06" db="EMBL/GenBank/DDBJ databases">
        <title>Genome sequencing of cyanobaciteial culture collection at National Institute for Environmental Studies (NIES).</title>
        <authorList>
            <person name="Hirose Y."/>
            <person name="Shimura Y."/>
            <person name="Fujisawa T."/>
            <person name="Nakamura Y."/>
            <person name="Kawachi M."/>
        </authorList>
    </citation>
    <scope>NUCLEOTIDE SEQUENCE [LARGE SCALE GENOMIC DNA]</scope>
    <source>
        <strain evidence="1 2">NIES-806</strain>
    </source>
</reference>
<dbReference type="EMBL" id="AP018316">
    <property type="protein sequence ID" value="BAZ84934.1"/>
    <property type="molecule type" value="Genomic_DNA"/>
</dbReference>
<dbReference type="KEGG" id="dcm:NIES806_11340"/>
<accession>A0A1Z4V0H6</accession>
<name>A0A1Z4V0H6_9CYAN</name>
<keyword evidence="2" id="KW-1185">Reference proteome</keyword>
<dbReference type="AlphaFoldDB" id="A0A1Z4V0H6"/>
<dbReference type="Proteomes" id="UP000218702">
    <property type="component" value="Chromosome"/>
</dbReference>
<evidence type="ECO:0000313" key="2">
    <source>
        <dbReference type="Proteomes" id="UP000218702"/>
    </source>
</evidence>
<organism evidence="1 2">
    <name type="scientific">Dolichospermum compactum NIES-806</name>
    <dbReference type="NCBI Taxonomy" id="1973481"/>
    <lineage>
        <taxon>Bacteria</taxon>
        <taxon>Bacillati</taxon>
        <taxon>Cyanobacteriota</taxon>
        <taxon>Cyanophyceae</taxon>
        <taxon>Nostocales</taxon>
        <taxon>Aphanizomenonaceae</taxon>
        <taxon>Dolichospermum</taxon>
        <taxon>Dolichospermum compactum</taxon>
    </lineage>
</organism>
<evidence type="ECO:0000313" key="1">
    <source>
        <dbReference type="EMBL" id="BAZ84934.1"/>
    </source>
</evidence>
<proteinExistence type="predicted"/>
<gene>
    <name evidence="1" type="ORF">NIES806_11340</name>
</gene>
<sequence>MLSNSPLDTTQDIWVENEFWDFCSGKENTFEELQV</sequence>